<accession>A0A401ZK04</accession>
<gene>
    <name evidence="2" type="ORF">KDAU_45100</name>
</gene>
<reference evidence="3" key="1">
    <citation type="submission" date="2018-12" db="EMBL/GenBank/DDBJ databases">
        <title>Tengunoibacter tsumagoiensis gen. nov., sp. nov., Dictyobacter kobayashii sp. nov., D. alpinus sp. nov., and D. joshuensis sp. nov. and description of Dictyobacteraceae fam. nov. within the order Ktedonobacterales isolated from Tengu-no-mugimeshi.</title>
        <authorList>
            <person name="Wang C.M."/>
            <person name="Zheng Y."/>
            <person name="Sakai Y."/>
            <person name="Toyoda A."/>
            <person name="Minakuchi Y."/>
            <person name="Abe K."/>
            <person name="Yokota A."/>
            <person name="Yabe S."/>
        </authorList>
    </citation>
    <scope>NUCLEOTIDE SEQUENCE [LARGE SCALE GENOMIC DNA]</scope>
    <source>
        <strain evidence="3">S-27</strain>
    </source>
</reference>
<sequence>MTQQTTHHKAESVTVLDVRQELAEGGEPFVRIMEAAGKVQPGGILVVIAPFEPLPLYEVLGALGFTHQTAMVTPDTWAVRFAAAK</sequence>
<dbReference type="InterPro" id="IPR018720">
    <property type="entry name" value="DUF2249"/>
</dbReference>
<organism evidence="2 3">
    <name type="scientific">Dictyobacter aurantiacus</name>
    <dbReference type="NCBI Taxonomy" id="1936993"/>
    <lineage>
        <taxon>Bacteria</taxon>
        <taxon>Bacillati</taxon>
        <taxon>Chloroflexota</taxon>
        <taxon>Ktedonobacteria</taxon>
        <taxon>Ktedonobacterales</taxon>
        <taxon>Dictyobacteraceae</taxon>
        <taxon>Dictyobacter</taxon>
    </lineage>
</organism>
<dbReference type="EMBL" id="BIFQ01000001">
    <property type="protein sequence ID" value="GCE07181.1"/>
    <property type="molecule type" value="Genomic_DNA"/>
</dbReference>
<name>A0A401ZK04_9CHLR</name>
<proteinExistence type="predicted"/>
<dbReference type="OrthoDB" id="151621at2"/>
<dbReference type="AlphaFoldDB" id="A0A401ZK04"/>
<dbReference type="RefSeq" id="WP_126598231.1">
    <property type="nucleotide sequence ID" value="NZ_BIFQ01000001.1"/>
</dbReference>
<dbReference type="Pfam" id="PF10006">
    <property type="entry name" value="DUF2249"/>
    <property type="match status" value="1"/>
</dbReference>
<dbReference type="Proteomes" id="UP000287224">
    <property type="component" value="Unassembled WGS sequence"/>
</dbReference>
<feature type="domain" description="DUF2249" evidence="1">
    <location>
        <begin position="15"/>
        <end position="82"/>
    </location>
</feature>
<evidence type="ECO:0000313" key="3">
    <source>
        <dbReference type="Proteomes" id="UP000287224"/>
    </source>
</evidence>
<evidence type="ECO:0000259" key="1">
    <source>
        <dbReference type="Pfam" id="PF10006"/>
    </source>
</evidence>
<evidence type="ECO:0000313" key="2">
    <source>
        <dbReference type="EMBL" id="GCE07181.1"/>
    </source>
</evidence>
<comment type="caution">
    <text evidence="2">The sequence shown here is derived from an EMBL/GenBank/DDBJ whole genome shotgun (WGS) entry which is preliminary data.</text>
</comment>
<protein>
    <recommendedName>
        <fullName evidence="1">DUF2249 domain-containing protein</fullName>
    </recommendedName>
</protein>
<keyword evidence="3" id="KW-1185">Reference proteome</keyword>